<evidence type="ECO:0000256" key="8">
    <source>
        <dbReference type="ARBA" id="ARBA00022801"/>
    </source>
</evidence>
<dbReference type="GO" id="GO:0004844">
    <property type="term" value="F:uracil DNA N-glycosylase activity"/>
    <property type="evidence" value="ECO:0007669"/>
    <property type="project" value="UniProtKB-EC"/>
</dbReference>
<evidence type="ECO:0000256" key="11">
    <source>
        <dbReference type="ARBA" id="ARBA00023204"/>
    </source>
</evidence>
<comment type="caution">
    <text evidence="13">The sequence shown here is derived from an EMBL/GenBank/DDBJ whole genome shotgun (WGS) entry which is preliminary data.</text>
</comment>
<dbReference type="InterPro" id="IPR036895">
    <property type="entry name" value="Uracil-DNA_glycosylase-like_sf"/>
</dbReference>
<dbReference type="NCBIfam" id="TIGR00758">
    <property type="entry name" value="UDG_fam4"/>
    <property type="match status" value="1"/>
</dbReference>
<keyword evidence="11" id="KW-0234">DNA repair</keyword>
<evidence type="ECO:0000256" key="3">
    <source>
        <dbReference type="ARBA" id="ARBA00012030"/>
    </source>
</evidence>
<dbReference type="Pfam" id="PF03167">
    <property type="entry name" value="UDG"/>
    <property type="match status" value="1"/>
</dbReference>
<comment type="similarity">
    <text evidence="2">Belongs to the uracil-DNA glycosylase (UDG) superfamily. Type 4 (UDGa) family.</text>
</comment>
<feature type="domain" description="Uracil-DNA glycosylase-like" evidence="12">
    <location>
        <begin position="31"/>
        <end position="189"/>
    </location>
</feature>
<comment type="catalytic activity">
    <reaction evidence="1">
        <text>Hydrolyzes single-stranded DNA or mismatched double-stranded DNA and polynucleotides, releasing free uracil.</text>
        <dbReference type="EC" id="3.2.2.27"/>
    </reaction>
</comment>
<dbReference type="SUPFAM" id="SSF52141">
    <property type="entry name" value="Uracil-DNA glycosylase-like"/>
    <property type="match status" value="1"/>
</dbReference>
<organism evidence="13 14">
    <name type="scientific">Candidatus Undinarchaeum marinum</name>
    <dbReference type="NCBI Taxonomy" id="2756141"/>
    <lineage>
        <taxon>Archaea</taxon>
        <taxon>Candidatus Undinarchaeota</taxon>
        <taxon>Candidatus Undinarchaeia</taxon>
        <taxon>Candidatus Undinarchaeales</taxon>
        <taxon>Candidatus Undinarchaeaceae</taxon>
        <taxon>Candidatus Undinarchaeum</taxon>
    </lineage>
</organism>
<keyword evidence="5" id="KW-0004">4Fe-4S</keyword>
<dbReference type="GO" id="GO:0006281">
    <property type="term" value="P:DNA repair"/>
    <property type="evidence" value="ECO:0007669"/>
    <property type="project" value="UniProtKB-KW"/>
</dbReference>
<evidence type="ECO:0000256" key="10">
    <source>
        <dbReference type="ARBA" id="ARBA00023014"/>
    </source>
</evidence>
<evidence type="ECO:0000313" key="14">
    <source>
        <dbReference type="Proteomes" id="UP000604391"/>
    </source>
</evidence>
<proteinExistence type="inferred from homology"/>
<accession>A0A832UTC0</accession>
<dbReference type="SMART" id="SM00987">
    <property type="entry name" value="UreE_C"/>
    <property type="match status" value="1"/>
</dbReference>
<dbReference type="InterPro" id="IPR005273">
    <property type="entry name" value="Ura-DNA_glyco_family4"/>
</dbReference>
<gene>
    <name evidence="13" type="ORF">H1011_01045</name>
</gene>
<evidence type="ECO:0000256" key="6">
    <source>
        <dbReference type="ARBA" id="ARBA00022723"/>
    </source>
</evidence>
<dbReference type="Proteomes" id="UP000604391">
    <property type="component" value="Unassembled WGS sequence"/>
</dbReference>
<dbReference type="InterPro" id="IPR051536">
    <property type="entry name" value="UDG_Type-4/5"/>
</dbReference>
<reference evidence="13 14" key="1">
    <citation type="journal article" name="Nat. Commun.">
        <title>Undinarchaeota illuminate DPANN phylogeny and the impact of gene transfer on archaeal evolution.</title>
        <authorList>
            <person name="Dombrowski N."/>
            <person name="Williams T.A."/>
            <person name="Sun J."/>
            <person name="Woodcroft B.J."/>
            <person name="Lee J.H."/>
            <person name="Minh B.Q."/>
            <person name="Rinke C."/>
            <person name="Spang A."/>
        </authorList>
    </citation>
    <scope>NUCLEOTIDE SEQUENCE [LARGE SCALE GENOMIC DNA]</scope>
    <source>
        <strain evidence="13">MAG_bin17</strain>
    </source>
</reference>
<keyword evidence="8" id="KW-0378">Hydrolase</keyword>
<evidence type="ECO:0000256" key="5">
    <source>
        <dbReference type="ARBA" id="ARBA00022485"/>
    </source>
</evidence>
<dbReference type="Gene3D" id="3.40.470.10">
    <property type="entry name" value="Uracil-DNA glycosylase-like domain"/>
    <property type="match status" value="1"/>
</dbReference>
<dbReference type="GO" id="GO:0051539">
    <property type="term" value="F:4 iron, 4 sulfur cluster binding"/>
    <property type="evidence" value="ECO:0007669"/>
    <property type="project" value="UniProtKB-KW"/>
</dbReference>
<keyword evidence="7" id="KW-0227">DNA damage</keyword>
<evidence type="ECO:0000256" key="4">
    <source>
        <dbReference type="ARBA" id="ARBA00019403"/>
    </source>
</evidence>
<evidence type="ECO:0000313" key="13">
    <source>
        <dbReference type="EMBL" id="HIJ99394.1"/>
    </source>
</evidence>
<evidence type="ECO:0000256" key="7">
    <source>
        <dbReference type="ARBA" id="ARBA00022763"/>
    </source>
</evidence>
<dbReference type="AlphaFoldDB" id="A0A832UTC0"/>
<dbReference type="PANTHER" id="PTHR33693:SF1">
    <property type="entry name" value="TYPE-4 URACIL-DNA GLYCOSYLASE"/>
    <property type="match status" value="1"/>
</dbReference>
<dbReference type="PANTHER" id="PTHR33693">
    <property type="entry name" value="TYPE-5 URACIL-DNA GLYCOSYLASE"/>
    <property type="match status" value="1"/>
</dbReference>
<dbReference type="EMBL" id="DVAD01000007">
    <property type="protein sequence ID" value="HIJ99394.1"/>
    <property type="molecule type" value="Genomic_DNA"/>
</dbReference>
<dbReference type="EC" id="3.2.2.27" evidence="3"/>
<evidence type="ECO:0000256" key="9">
    <source>
        <dbReference type="ARBA" id="ARBA00023004"/>
    </source>
</evidence>
<dbReference type="CDD" id="cd10030">
    <property type="entry name" value="UDG-F4_TTUDGA_SPO1dp_like"/>
    <property type="match status" value="1"/>
</dbReference>
<evidence type="ECO:0000256" key="2">
    <source>
        <dbReference type="ARBA" id="ARBA00006521"/>
    </source>
</evidence>
<keyword evidence="9" id="KW-0408">Iron</keyword>
<dbReference type="GO" id="GO:0046872">
    <property type="term" value="F:metal ion binding"/>
    <property type="evidence" value="ECO:0007669"/>
    <property type="project" value="UniProtKB-KW"/>
</dbReference>
<evidence type="ECO:0000259" key="12">
    <source>
        <dbReference type="SMART" id="SM00986"/>
    </source>
</evidence>
<dbReference type="SMART" id="SM00986">
    <property type="entry name" value="UDG"/>
    <property type="match status" value="1"/>
</dbReference>
<evidence type="ECO:0000256" key="1">
    <source>
        <dbReference type="ARBA" id="ARBA00001400"/>
    </source>
</evidence>
<keyword evidence="10" id="KW-0411">Iron-sulfur</keyword>
<keyword evidence="6" id="KW-0479">Metal-binding</keyword>
<protein>
    <recommendedName>
        <fullName evidence="4">Type-4 uracil-DNA glycosylase</fullName>
        <ecNumber evidence="3">3.2.2.27</ecNumber>
    </recommendedName>
</protein>
<sequence>MNNQEKLDQIRKNILENKNLSLRESATNLVFGKGNSDAEILLIGEAPGEKEDLQGIPFVGRAGKELDKLLHMINLSLEEVYIANILKYRPPKNRDPKQSEIEEHTPYLIEQIKVIEPKVIVTLGNFATKFVLAGFDSNKMKEIDGITKLRGNPVKVSVDNAKFTVIPIYHPAAVLYRPAWREQLEEDFQKIGKLLQEKDKYSGKQ</sequence>
<dbReference type="InterPro" id="IPR005122">
    <property type="entry name" value="Uracil-DNA_glycosylase-like"/>
</dbReference>
<name>A0A832UTC0_9ARCH</name>
<keyword evidence="14" id="KW-1185">Reference proteome</keyword>